<name>A0A6P1T3V1_9RHOB</name>
<dbReference type="GO" id="GO:0044781">
    <property type="term" value="P:bacterial-type flagellum organization"/>
    <property type="evidence" value="ECO:0007669"/>
    <property type="project" value="InterPro"/>
</dbReference>
<dbReference type="RefSeq" id="WP_161862987.1">
    <property type="nucleotide sequence ID" value="NZ_CP046620.1"/>
</dbReference>
<gene>
    <name evidence="1" type="primary">flaF</name>
    <name evidence="1" type="ORF">GO499_15285</name>
</gene>
<keyword evidence="1" id="KW-0966">Cell projection</keyword>
<organism evidence="1 2">
    <name type="scientific">Algicella marina</name>
    <dbReference type="NCBI Taxonomy" id="2683284"/>
    <lineage>
        <taxon>Bacteria</taxon>
        <taxon>Pseudomonadati</taxon>
        <taxon>Pseudomonadota</taxon>
        <taxon>Alphaproteobacteria</taxon>
        <taxon>Rhodobacterales</taxon>
        <taxon>Paracoccaceae</taxon>
        <taxon>Algicella</taxon>
    </lineage>
</organism>
<dbReference type="EMBL" id="CP046620">
    <property type="protein sequence ID" value="QHQ36441.1"/>
    <property type="molecule type" value="Genomic_DNA"/>
</dbReference>
<keyword evidence="1" id="KW-0282">Flagellum</keyword>
<protein>
    <submittedName>
        <fullName evidence="1">Flagellar biosynthesis regulator FlaF</fullName>
    </submittedName>
</protein>
<sequence>MNASTLAKSAYSKANSIAPSDRNAEYNAFARVTASLATQSNSDDPAAFARLSEAVFLNRRLWSILAADAAGDGNRLPDDIRASILSLANFIWKHSQKVLRKEASVEDLIEINTAIMRGLRASGTGA</sequence>
<keyword evidence="1" id="KW-0969">Cilium</keyword>
<accession>A0A6P1T3V1</accession>
<proteinExistence type="predicted"/>
<dbReference type="InterPro" id="IPR010845">
    <property type="entry name" value="FlaF"/>
</dbReference>
<reference evidence="1 2" key="1">
    <citation type="submission" date="2019-12" db="EMBL/GenBank/DDBJ databases">
        <title>Complete genome sequence of Algicella marina strain 9Alg 56(T) isolated from the red alga Tichocarpus crinitus.</title>
        <authorList>
            <person name="Kim S.-G."/>
            <person name="Nedashkovskaya O.I."/>
        </authorList>
    </citation>
    <scope>NUCLEOTIDE SEQUENCE [LARGE SCALE GENOMIC DNA]</scope>
    <source>
        <strain evidence="1 2">9Alg 56</strain>
    </source>
</reference>
<evidence type="ECO:0000313" key="2">
    <source>
        <dbReference type="Proteomes" id="UP000464495"/>
    </source>
</evidence>
<dbReference type="KEGG" id="amaq:GO499_15285"/>
<keyword evidence="2" id="KW-1185">Reference proteome</keyword>
<dbReference type="NCBIfam" id="NF009435">
    <property type="entry name" value="PRK12794.1"/>
    <property type="match status" value="1"/>
</dbReference>
<dbReference type="Pfam" id="PF07309">
    <property type="entry name" value="FlaF"/>
    <property type="match status" value="1"/>
</dbReference>
<evidence type="ECO:0000313" key="1">
    <source>
        <dbReference type="EMBL" id="QHQ36441.1"/>
    </source>
</evidence>
<dbReference type="Proteomes" id="UP000464495">
    <property type="component" value="Chromosome"/>
</dbReference>
<dbReference type="AlphaFoldDB" id="A0A6P1T3V1"/>